<keyword evidence="4" id="KW-1185">Reference proteome</keyword>
<dbReference type="Pfam" id="PF10545">
    <property type="entry name" value="MADF_DNA_bdg"/>
    <property type="match status" value="1"/>
</dbReference>
<dbReference type="PROSITE" id="PS51029">
    <property type="entry name" value="MADF"/>
    <property type="match status" value="1"/>
</dbReference>
<dbReference type="AlphaFoldDB" id="A0AAV2MY70"/>
<organism evidence="3 4">
    <name type="scientific">Lasius platythorax</name>
    <dbReference type="NCBI Taxonomy" id="488582"/>
    <lineage>
        <taxon>Eukaryota</taxon>
        <taxon>Metazoa</taxon>
        <taxon>Ecdysozoa</taxon>
        <taxon>Arthropoda</taxon>
        <taxon>Hexapoda</taxon>
        <taxon>Insecta</taxon>
        <taxon>Pterygota</taxon>
        <taxon>Neoptera</taxon>
        <taxon>Endopterygota</taxon>
        <taxon>Hymenoptera</taxon>
        <taxon>Apocrita</taxon>
        <taxon>Aculeata</taxon>
        <taxon>Formicoidea</taxon>
        <taxon>Formicidae</taxon>
        <taxon>Formicinae</taxon>
        <taxon>Lasius</taxon>
        <taxon>Lasius</taxon>
    </lineage>
</organism>
<dbReference type="SMART" id="SM00595">
    <property type="entry name" value="MADF"/>
    <property type="match status" value="1"/>
</dbReference>
<dbReference type="InterPro" id="IPR039353">
    <property type="entry name" value="TF_Adf1"/>
</dbReference>
<accession>A0AAV2MY70</accession>
<dbReference type="EMBL" id="CAXIPU020000457">
    <property type="protein sequence ID" value="CAL1672177.1"/>
    <property type="molecule type" value="Genomic_DNA"/>
</dbReference>
<dbReference type="PANTHER" id="PTHR12243:SF67">
    <property type="entry name" value="COREPRESSOR OF PANGOLIN, ISOFORM A-RELATED"/>
    <property type="match status" value="1"/>
</dbReference>
<reference evidence="3" key="1">
    <citation type="submission" date="2024-04" db="EMBL/GenBank/DDBJ databases">
        <authorList>
            <consortium name="Molecular Ecology Group"/>
        </authorList>
    </citation>
    <scope>NUCLEOTIDE SEQUENCE</scope>
</reference>
<feature type="region of interest" description="Disordered" evidence="1">
    <location>
        <begin position="172"/>
        <end position="218"/>
    </location>
</feature>
<dbReference type="Proteomes" id="UP001497644">
    <property type="component" value="Unassembled WGS sequence"/>
</dbReference>
<dbReference type="InterPro" id="IPR006578">
    <property type="entry name" value="MADF-dom"/>
</dbReference>
<protein>
    <recommendedName>
        <fullName evidence="2">MADF domain-containing protein</fullName>
    </recommendedName>
</protein>
<feature type="domain" description="MADF" evidence="2">
    <location>
        <begin position="32"/>
        <end position="121"/>
    </location>
</feature>
<sequence length="267" mass="31025">MSYETNQLSTMQFINDENSSSMEYNSEDVNELIIHYVRSRPQLWDFKNKQYRDNVLKKKLWCEVAQELNVTDEFVKNRWRNLRDRYIKEKKKSITKSGQAALHCSPWPLTANLSFLSDAVEPRKTVTNYQSFGIERPLSIDTLSPAPSETFETEEYVHNAYVDTQEEFQVHNMPRPNSASPRPNSLNSASPRLNSVLPRPPRASSRTPSILPHSESISPRPWSASYLRDLIVPRLVLRGLYLIQWVAILNNIRPNLQSEVNLLYLFI</sequence>
<name>A0AAV2MY70_9HYME</name>
<gene>
    <name evidence="3" type="ORF">LPLAT_LOCUS5581</name>
</gene>
<evidence type="ECO:0000313" key="3">
    <source>
        <dbReference type="EMBL" id="CAL1672177.1"/>
    </source>
</evidence>
<evidence type="ECO:0000256" key="1">
    <source>
        <dbReference type="SAM" id="MobiDB-lite"/>
    </source>
</evidence>
<proteinExistence type="predicted"/>
<evidence type="ECO:0000313" key="4">
    <source>
        <dbReference type="Proteomes" id="UP001497644"/>
    </source>
</evidence>
<feature type="compositionally biased region" description="Low complexity" evidence="1">
    <location>
        <begin position="174"/>
        <end position="192"/>
    </location>
</feature>
<dbReference type="PANTHER" id="PTHR12243">
    <property type="entry name" value="MADF DOMAIN TRANSCRIPTION FACTOR"/>
    <property type="match status" value="1"/>
</dbReference>
<comment type="caution">
    <text evidence="3">The sequence shown here is derived from an EMBL/GenBank/DDBJ whole genome shotgun (WGS) entry which is preliminary data.</text>
</comment>
<evidence type="ECO:0000259" key="2">
    <source>
        <dbReference type="PROSITE" id="PS51029"/>
    </source>
</evidence>